<dbReference type="SUPFAM" id="SSF51735">
    <property type="entry name" value="NAD(P)-binding Rossmann-fold domains"/>
    <property type="match status" value="1"/>
</dbReference>
<gene>
    <name evidence="3" type="ORF">TEA_002942</name>
</gene>
<dbReference type="InterPro" id="IPR002347">
    <property type="entry name" value="SDR_fam"/>
</dbReference>
<keyword evidence="2" id="KW-0560">Oxidoreductase</keyword>
<evidence type="ECO:0000256" key="1">
    <source>
        <dbReference type="ARBA" id="ARBA00006484"/>
    </source>
</evidence>
<reference evidence="3 4" key="1">
    <citation type="journal article" date="2018" name="Proc. Natl. Acad. Sci. U.S.A.">
        <title>Draft genome sequence of Camellia sinensis var. sinensis provides insights into the evolution of the tea genome and tea quality.</title>
        <authorList>
            <person name="Wei C."/>
            <person name="Yang H."/>
            <person name="Wang S."/>
            <person name="Zhao J."/>
            <person name="Liu C."/>
            <person name="Gao L."/>
            <person name="Xia E."/>
            <person name="Lu Y."/>
            <person name="Tai Y."/>
            <person name="She G."/>
            <person name="Sun J."/>
            <person name="Cao H."/>
            <person name="Tong W."/>
            <person name="Gao Q."/>
            <person name="Li Y."/>
            <person name="Deng W."/>
            <person name="Jiang X."/>
            <person name="Wang W."/>
            <person name="Chen Q."/>
            <person name="Zhang S."/>
            <person name="Li H."/>
            <person name="Wu J."/>
            <person name="Wang P."/>
            <person name="Li P."/>
            <person name="Shi C."/>
            <person name="Zheng F."/>
            <person name="Jian J."/>
            <person name="Huang B."/>
            <person name="Shan D."/>
            <person name="Shi M."/>
            <person name="Fang C."/>
            <person name="Yue Y."/>
            <person name="Li F."/>
            <person name="Li D."/>
            <person name="Wei S."/>
            <person name="Han B."/>
            <person name="Jiang C."/>
            <person name="Yin Y."/>
            <person name="Xia T."/>
            <person name="Zhang Z."/>
            <person name="Bennetzen J.L."/>
            <person name="Zhao S."/>
            <person name="Wan X."/>
        </authorList>
    </citation>
    <scope>NUCLEOTIDE SEQUENCE [LARGE SCALE GENOMIC DNA]</scope>
    <source>
        <strain evidence="4">cv. Shuchazao</strain>
        <tissue evidence="3">Leaf</tissue>
    </source>
</reference>
<evidence type="ECO:0000313" key="3">
    <source>
        <dbReference type="EMBL" id="THF94717.1"/>
    </source>
</evidence>
<dbReference type="GO" id="GO:0045703">
    <property type="term" value="F:ketoreductase activity"/>
    <property type="evidence" value="ECO:0007669"/>
    <property type="project" value="TreeGrafter"/>
</dbReference>
<protein>
    <submittedName>
        <fullName evidence="3">Uncharacterized protein</fullName>
    </submittedName>
</protein>
<dbReference type="AlphaFoldDB" id="A0A4S4CYI0"/>
<dbReference type="EMBL" id="SDRB02013537">
    <property type="protein sequence ID" value="THF94717.1"/>
    <property type="molecule type" value="Genomic_DNA"/>
</dbReference>
<dbReference type="InterPro" id="IPR051019">
    <property type="entry name" value="VLCFA-Steroid_DH"/>
</dbReference>
<sequence length="211" mass="24076">MPSNKQLNCFCQLWSSSNTSAFSALTNKINAWKPPKNLKKYGSWALVTGPTDGIGKGFAFQLARKALNLVLVGRNPEKLNDVSDSIRAKKTLQEQSQTHTLNELESGNFHRSVGFWSPYHLLKWHPHLKSRECYEKASETEKELKREIEDLTSKVPFLRFWTPFDHYHHRFTPCFSDIVLAASDDDSGKPVSNLVLVFAHKAILVSTHFNF</sequence>
<dbReference type="Pfam" id="PF00106">
    <property type="entry name" value="adh_short"/>
    <property type="match status" value="1"/>
</dbReference>
<accession>A0A4S4CYI0</accession>
<name>A0A4S4CYI0_CAMSN</name>
<dbReference type="InterPro" id="IPR036291">
    <property type="entry name" value="NAD(P)-bd_dom_sf"/>
</dbReference>
<dbReference type="PANTHER" id="PTHR43899">
    <property type="entry name" value="RH59310P"/>
    <property type="match status" value="1"/>
</dbReference>
<comment type="caution">
    <text evidence="3">The sequence shown here is derived from an EMBL/GenBank/DDBJ whole genome shotgun (WGS) entry which is preliminary data.</text>
</comment>
<keyword evidence="4" id="KW-1185">Reference proteome</keyword>
<dbReference type="Gene3D" id="3.40.50.720">
    <property type="entry name" value="NAD(P)-binding Rossmann-like Domain"/>
    <property type="match status" value="1"/>
</dbReference>
<proteinExistence type="inferred from homology"/>
<dbReference type="Proteomes" id="UP000306102">
    <property type="component" value="Unassembled WGS sequence"/>
</dbReference>
<evidence type="ECO:0000313" key="4">
    <source>
        <dbReference type="Proteomes" id="UP000306102"/>
    </source>
</evidence>
<comment type="similarity">
    <text evidence="1">Belongs to the short-chain dehydrogenases/reductases (SDR) family.</text>
</comment>
<organism evidence="3 4">
    <name type="scientific">Camellia sinensis var. sinensis</name>
    <name type="common">China tea</name>
    <dbReference type="NCBI Taxonomy" id="542762"/>
    <lineage>
        <taxon>Eukaryota</taxon>
        <taxon>Viridiplantae</taxon>
        <taxon>Streptophyta</taxon>
        <taxon>Embryophyta</taxon>
        <taxon>Tracheophyta</taxon>
        <taxon>Spermatophyta</taxon>
        <taxon>Magnoliopsida</taxon>
        <taxon>eudicotyledons</taxon>
        <taxon>Gunneridae</taxon>
        <taxon>Pentapetalae</taxon>
        <taxon>asterids</taxon>
        <taxon>Ericales</taxon>
        <taxon>Theaceae</taxon>
        <taxon>Camellia</taxon>
    </lineage>
</organism>
<dbReference type="GO" id="GO:0005783">
    <property type="term" value="C:endoplasmic reticulum"/>
    <property type="evidence" value="ECO:0007669"/>
    <property type="project" value="TreeGrafter"/>
</dbReference>
<evidence type="ECO:0000256" key="2">
    <source>
        <dbReference type="ARBA" id="ARBA00023002"/>
    </source>
</evidence>
<dbReference type="PANTHER" id="PTHR43899:SF13">
    <property type="entry name" value="RH59310P"/>
    <property type="match status" value="1"/>
</dbReference>